<feature type="disulfide bond" evidence="10">
    <location>
        <begin position="33"/>
        <end position="77"/>
    </location>
</feature>
<reference evidence="13 14" key="1">
    <citation type="journal article" date="2018" name="Nat. Ecol. Evol.">
        <title>Shark genomes provide insights into elasmobranch evolution and the origin of vertebrates.</title>
        <authorList>
            <person name="Hara Y"/>
            <person name="Yamaguchi K"/>
            <person name="Onimaru K"/>
            <person name="Kadota M"/>
            <person name="Koyanagi M"/>
            <person name="Keeley SD"/>
            <person name="Tatsumi K"/>
            <person name="Tanaka K"/>
            <person name="Motone F"/>
            <person name="Kageyama Y"/>
            <person name="Nozu R"/>
            <person name="Adachi N"/>
            <person name="Nishimura O"/>
            <person name="Nakagawa R"/>
            <person name="Tanegashima C"/>
            <person name="Kiyatake I"/>
            <person name="Matsumoto R"/>
            <person name="Murakumo K"/>
            <person name="Nishida K"/>
            <person name="Terakita A"/>
            <person name="Kuratani S"/>
            <person name="Sato K"/>
            <person name="Hyodo S Kuraku.S."/>
        </authorList>
    </citation>
    <scope>NUCLEOTIDE SEQUENCE [LARGE SCALE GENOMIC DNA]</scope>
</reference>
<dbReference type="OMA" id="ETKECAK"/>
<dbReference type="FunFam" id="1.10.287.20:FF:000005">
    <property type="entry name" value="Cytochrome b-c1 complex subunit 6"/>
    <property type="match status" value="1"/>
</dbReference>
<keyword evidence="5 9" id="KW-0999">Mitochondrion inner membrane</keyword>
<evidence type="ECO:0000313" key="14">
    <source>
        <dbReference type="Proteomes" id="UP000288216"/>
    </source>
</evidence>
<gene>
    <name evidence="13" type="ORF">scyTo_0008644</name>
</gene>
<comment type="function">
    <text evidence="9">Component of the ubiquinol-cytochrome c oxidoreductase, a multisubunit transmembrane complex that is part of the mitochondrial electron transport chain which drives oxidative phosphorylation.</text>
</comment>
<keyword evidence="8 9" id="KW-0472">Membrane</keyword>
<keyword evidence="6 9" id="KW-0249">Electron transport</keyword>
<dbReference type="STRING" id="75743.A0A401PC26"/>
<sequence>MGMEDELMLTGGPGEDEEEEDVVDPLTNIREQCEQIETCVKLREMLDTCTERVSSRSQTVETCTEELFDFLHARDHCVAEKIFSKLK</sequence>
<evidence type="ECO:0000256" key="9">
    <source>
        <dbReference type="PIRNR" id="PIRNR000019"/>
    </source>
</evidence>
<feature type="domain" description="Ubiquinol-cytochrome C reductase hinge" evidence="12">
    <location>
        <begin position="24"/>
        <end position="87"/>
    </location>
</feature>
<dbReference type="AlphaFoldDB" id="A0A401PC26"/>
<evidence type="ECO:0000256" key="10">
    <source>
        <dbReference type="PIRSR" id="PIRSR000019-1"/>
    </source>
</evidence>
<proteinExistence type="inferred from homology"/>
<organism evidence="13 14">
    <name type="scientific">Scyliorhinus torazame</name>
    <name type="common">Cloudy catshark</name>
    <name type="synonym">Catulus torazame</name>
    <dbReference type="NCBI Taxonomy" id="75743"/>
    <lineage>
        <taxon>Eukaryota</taxon>
        <taxon>Metazoa</taxon>
        <taxon>Chordata</taxon>
        <taxon>Craniata</taxon>
        <taxon>Vertebrata</taxon>
        <taxon>Chondrichthyes</taxon>
        <taxon>Elasmobranchii</taxon>
        <taxon>Galeomorphii</taxon>
        <taxon>Galeoidea</taxon>
        <taxon>Carcharhiniformes</taxon>
        <taxon>Scyliorhinidae</taxon>
        <taxon>Scyliorhinus</taxon>
    </lineage>
</organism>
<evidence type="ECO:0000256" key="7">
    <source>
        <dbReference type="ARBA" id="ARBA00023128"/>
    </source>
</evidence>
<feature type="region of interest" description="Disordered" evidence="11">
    <location>
        <begin position="1"/>
        <end position="20"/>
    </location>
</feature>
<dbReference type="GO" id="GO:0006122">
    <property type="term" value="P:mitochondrial electron transport, ubiquinol to cytochrome c"/>
    <property type="evidence" value="ECO:0007669"/>
    <property type="project" value="InterPro"/>
</dbReference>
<evidence type="ECO:0000313" key="13">
    <source>
        <dbReference type="EMBL" id="GCB70686.1"/>
    </source>
</evidence>
<evidence type="ECO:0000259" key="12">
    <source>
        <dbReference type="Pfam" id="PF02320"/>
    </source>
</evidence>
<comment type="caution">
    <text evidence="13">The sequence shown here is derived from an EMBL/GenBank/DDBJ whole genome shotgun (WGS) entry which is preliminary data.</text>
</comment>
<evidence type="ECO:0000256" key="4">
    <source>
        <dbReference type="ARBA" id="ARBA00022660"/>
    </source>
</evidence>
<dbReference type="GO" id="GO:0005743">
    <property type="term" value="C:mitochondrial inner membrane"/>
    <property type="evidence" value="ECO:0007669"/>
    <property type="project" value="UniProtKB-SubCell"/>
</dbReference>
<comment type="similarity">
    <text evidence="2 9">Belongs to the UQCRH/QCR6 family.</text>
</comment>
<keyword evidence="3 9" id="KW-0813">Transport</keyword>
<dbReference type="PIRSF" id="PIRSF000019">
    <property type="entry name" value="Bc1_11K"/>
    <property type="match status" value="1"/>
</dbReference>
<dbReference type="Pfam" id="PF02320">
    <property type="entry name" value="UCR_hinge"/>
    <property type="match status" value="1"/>
</dbReference>
<dbReference type="Proteomes" id="UP000288216">
    <property type="component" value="Unassembled WGS sequence"/>
</dbReference>
<keyword evidence="10" id="KW-1015">Disulfide bond</keyword>
<dbReference type="PANTHER" id="PTHR15336:SF0">
    <property type="entry name" value="CYTOCHROME B-C1 COMPLEX SUBUNIT 6, MITOCHONDRIAL"/>
    <property type="match status" value="1"/>
</dbReference>
<evidence type="ECO:0000256" key="11">
    <source>
        <dbReference type="SAM" id="MobiDB-lite"/>
    </source>
</evidence>
<protein>
    <recommendedName>
        <fullName evidence="9">Cytochrome b-c1 complex subunit 6</fullName>
    </recommendedName>
</protein>
<keyword evidence="14" id="KW-1185">Reference proteome</keyword>
<dbReference type="InterPro" id="IPR036811">
    <property type="entry name" value="Ubol_cytC_Rdtase_hinge_dom_sf"/>
</dbReference>
<dbReference type="InterPro" id="IPR003422">
    <property type="entry name" value="Cyt_b-c1_6"/>
</dbReference>
<dbReference type="Gene3D" id="1.10.287.20">
    <property type="entry name" value="Ubiquinol-cytochrome C reductase hinge domain"/>
    <property type="match status" value="1"/>
</dbReference>
<keyword evidence="4 9" id="KW-0679">Respiratory chain</keyword>
<dbReference type="OrthoDB" id="405848at2759"/>
<accession>A0A401PC26</accession>
<evidence type="ECO:0000256" key="3">
    <source>
        <dbReference type="ARBA" id="ARBA00022448"/>
    </source>
</evidence>
<name>A0A401PC26_SCYTO</name>
<dbReference type="EMBL" id="BFAA01003354">
    <property type="protein sequence ID" value="GCB70686.1"/>
    <property type="molecule type" value="Genomic_DNA"/>
</dbReference>
<evidence type="ECO:0000256" key="1">
    <source>
        <dbReference type="ARBA" id="ARBA00004137"/>
    </source>
</evidence>
<evidence type="ECO:0000256" key="6">
    <source>
        <dbReference type="ARBA" id="ARBA00022982"/>
    </source>
</evidence>
<comment type="subcellular location">
    <subcellularLocation>
        <location evidence="1">Mitochondrion inner membrane</location>
        <topology evidence="1">Peripheral membrane protein</topology>
        <orientation evidence="1">Intermembrane side</orientation>
    </subcellularLocation>
</comment>
<dbReference type="PANTHER" id="PTHR15336">
    <property type="entry name" value="UBIQUINOL-CYTOCHROME C REDUCTASE COMPLEX 7.8 KDA PROTEIN"/>
    <property type="match status" value="1"/>
</dbReference>
<dbReference type="InterPro" id="IPR023184">
    <property type="entry name" value="Ubol_cytC_Rdtase_hinge_dom"/>
</dbReference>
<evidence type="ECO:0000256" key="2">
    <source>
        <dbReference type="ARBA" id="ARBA00006498"/>
    </source>
</evidence>
<evidence type="ECO:0000256" key="8">
    <source>
        <dbReference type="ARBA" id="ARBA00023136"/>
    </source>
</evidence>
<keyword evidence="7 9" id="KW-0496">Mitochondrion</keyword>
<evidence type="ECO:0000256" key="5">
    <source>
        <dbReference type="ARBA" id="ARBA00022792"/>
    </source>
</evidence>
<feature type="disulfide bond" evidence="10">
    <location>
        <begin position="49"/>
        <end position="63"/>
    </location>
</feature>
<dbReference type="SUPFAM" id="SSF81531">
    <property type="entry name" value="Non-heme 11 kDa protein of cytochrome bc1 complex (Ubiquinol-cytochrome c reductase)"/>
    <property type="match status" value="1"/>
</dbReference>